<dbReference type="AlphaFoldDB" id="A0A8J3IK38"/>
<gene>
    <name evidence="2" type="ORF">KSF_059990</name>
</gene>
<comment type="caution">
    <text evidence="2">The sequence shown here is derived from an EMBL/GenBank/DDBJ whole genome shotgun (WGS) entry which is preliminary data.</text>
</comment>
<keyword evidence="1" id="KW-1133">Transmembrane helix</keyword>
<protein>
    <submittedName>
        <fullName evidence="2">Uncharacterized protein</fullName>
    </submittedName>
</protein>
<keyword evidence="1" id="KW-0812">Transmembrane</keyword>
<dbReference type="Proteomes" id="UP000597444">
    <property type="component" value="Unassembled WGS sequence"/>
</dbReference>
<keyword evidence="1" id="KW-0472">Membrane</keyword>
<feature type="transmembrane region" description="Helical" evidence="1">
    <location>
        <begin position="12"/>
        <end position="30"/>
    </location>
</feature>
<reference evidence="2" key="1">
    <citation type="submission" date="2020-10" db="EMBL/GenBank/DDBJ databases">
        <title>Taxonomic study of unclassified bacteria belonging to the class Ktedonobacteria.</title>
        <authorList>
            <person name="Yabe S."/>
            <person name="Wang C.M."/>
            <person name="Zheng Y."/>
            <person name="Sakai Y."/>
            <person name="Cavaletti L."/>
            <person name="Monciardini P."/>
            <person name="Donadio S."/>
        </authorList>
    </citation>
    <scope>NUCLEOTIDE SEQUENCE</scope>
    <source>
        <strain evidence="2">ID150040</strain>
    </source>
</reference>
<evidence type="ECO:0000256" key="1">
    <source>
        <dbReference type="SAM" id="Phobius"/>
    </source>
</evidence>
<organism evidence="2 3">
    <name type="scientific">Reticulibacter mediterranei</name>
    <dbReference type="NCBI Taxonomy" id="2778369"/>
    <lineage>
        <taxon>Bacteria</taxon>
        <taxon>Bacillati</taxon>
        <taxon>Chloroflexota</taxon>
        <taxon>Ktedonobacteria</taxon>
        <taxon>Ktedonobacterales</taxon>
        <taxon>Reticulibacteraceae</taxon>
        <taxon>Reticulibacter</taxon>
    </lineage>
</organism>
<evidence type="ECO:0000313" key="2">
    <source>
        <dbReference type="EMBL" id="GHO95951.1"/>
    </source>
</evidence>
<keyword evidence="3" id="KW-1185">Reference proteome</keyword>
<evidence type="ECO:0000313" key="3">
    <source>
        <dbReference type="Proteomes" id="UP000597444"/>
    </source>
</evidence>
<proteinExistence type="predicted"/>
<name>A0A8J3IK38_9CHLR</name>
<sequence>MVQPLPPAAVCPLPVLVPLVGLEAGGVLLLPQAASSIEIKTIPKMAVNDLFRLNSFIAELVLPLFLSVVLKQTIYELHDVRASLYGKGS</sequence>
<accession>A0A8J3IK38</accession>
<feature type="transmembrane region" description="Helical" evidence="1">
    <location>
        <begin position="51"/>
        <end position="70"/>
    </location>
</feature>
<dbReference type="EMBL" id="BNJK01000001">
    <property type="protein sequence ID" value="GHO95951.1"/>
    <property type="molecule type" value="Genomic_DNA"/>
</dbReference>